<dbReference type="Pfam" id="PF13715">
    <property type="entry name" value="CarbopepD_reg_2"/>
    <property type="match status" value="1"/>
</dbReference>
<keyword evidence="2" id="KW-0732">Signal</keyword>
<dbReference type="InterPro" id="IPR008969">
    <property type="entry name" value="CarboxyPept-like_regulatory"/>
</dbReference>
<evidence type="ECO:0000313" key="4">
    <source>
        <dbReference type="EMBL" id="SFC70532.1"/>
    </source>
</evidence>
<feature type="chain" id="PRO_5011463912" evidence="2">
    <location>
        <begin position="30"/>
        <end position="1051"/>
    </location>
</feature>
<evidence type="ECO:0000256" key="2">
    <source>
        <dbReference type="SAM" id="SignalP"/>
    </source>
</evidence>
<dbReference type="FunFam" id="2.170.130.10:FF:000003">
    <property type="entry name" value="SusC/RagA family TonB-linked outer membrane protein"/>
    <property type="match status" value="1"/>
</dbReference>
<protein>
    <submittedName>
        <fullName evidence="4">TonB-linked outer membrane protein, SusC/RagA family</fullName>
    </submittedName>
</protein>
<gene>
    <name evidence="4" type="ORF">SAMN04487907_107146</name>
</gene>
<accession>A0A1I1LDF2</accession>
<keyword evidence="1" id="KW-0812">Transmembrane</keyword>
<keyword evidence="1" id="KW-0813">Transport</keyword>
<dbReference type="NCBIfam" id="TIGR04057">
    <property type="entry name" value="SusC_RagA_signa"/>
    <property type="match status" value="1"/>
</dbReference>
<dbReference type="RefSeq" id="WP_092543912.1">
    <property type="nucleotide sequence ID" value="NZ_FOKV01000007.1"/>
</dbReference>
<dbReference type="GO" id="GO:0009279">
    <property type="term" value="C:cell outer membrane"/>
    <property type="evidence" value="ECO:0007669"/>
    <property type="project" value="UniProtKB-SubCell"/>
</dbReference>
<dbReference type="AlphaFoldDB" id="A0A1I1LDF2"/>
<feature type="domain" description="TonB-dependent receptor plug" evidence="3">
    <location>
        <begin position="121"/>
        <end position="230"/>
    </location>
</feature>
<dbReference type="EMBL" id="FOKV01000007">
    <property type="protein sequence ID" value="SFC70532.1"/>
    <property type="molecule type" value="Genomic_DNA"/>
</dbReference>
<dbReference type="InterPro" id="IPR039426">
    <property type="entry name" value="TonB-dep_rcpt-like"/>
</dbReference>
<dbReference type="STRING" id="1334022.SAMN04487907_107146"/>
<dbReference type="OrthoDB" id="9768177at2"/>
<keyword evidence="1" id="KW-1134">Transmembrane beta strand</keyword>
<name>A0A1I1LDF2_9FLAO</name>
<keyword evidence="5" id="KW-1185">Reference proteome</keyword>
<sequence length="1051" mass="117809">MKITLSKKNRLKFLLLICAFIPIFGFSQSGNTITGVVKDGNGLGLPGVNVQVEGTNVGAATNWEGEFSIEAESGDVLVFSFIGLKTKKITVGSDTVLDVQMEEDSGALEEVVIVGFGVQKKESVVGAISQVSGETLQKVKMGGSLENSLQGNLPGLTVVSTDPTPGEEAIGGLSMTIRGTSSMGSNGPLYIVDGVERPISNIDPNDIASISILKDASATAVYGVKGANGVVIVNTKRGASGALQLNFNSQLSIKTPTELPEYMNAYQTMLLRNEAYRNDGMWNNLISDEELAHYRDQDLPYLYPDFDWMDYYFKPGFDQNYNLNARGGTDFVKYFVSVGYLEEGDVFDVGNVFPYDYDDRNAHYWHQRYNFRNNLDFTLTESTQLTLNVGGNLKVWNKPIDDYTQENWYQSVTALPFYPADALNAYPDGLIPYNQSGIRPYINPDMGEVRLNWQGGQGFQRLKSNELNVDVKFNQKLDFITEGLSANILYSYNTLQQYRKYYRLPLYFGYYLNPNTQEWSRYDNWGTEDLDTPQPPLNISETENISDAYRSHFYQGQLNYNRSFGKHNVGLTGVFTRRESRAISDFTHYEENWIGRGTYNYDQRYFLEASITHSGSEKFAPGLRFGTFPAFAGGWTISNESFYKDSKASTFMDFVKLRGSYGVVGSDAGIDRWLYISEFTDGDQTVGFGNPIQYYPVINEGNIPVTDATWEEATKSNVAVDLGFFDSAVTLSVDLFDERRTGVLQSRQSVPSYIGVSGISGNLGETKSHGMEVQLGFNKAINDNWVVYGSANIAWSENRVVYYDEPASRPFHLKAEGKPVEIARRLGWYTPGTGVMDNGFYQNFDQLFMYPRASGGSPIVGDLAFMDFNGDGVVDQQDRIVSEYPIVPELNWNASLGANFKNWSLDVQLYGIGKTQQPMRQGGMFFLYPFTEGKNNAFTAHGDHWTPTNTNAEFPSVHNVAIDQYNYRISQFSMIDGQYIRLRNVRLGYTLKSDFLDKLSIKNVNFGLTGTNLLTWSRRGWGGDPEGFNFGADFGAYPQMKRYSFDLSIEF</sequence>
<dbReference type="Gene3D" id="2.170.130.10">
    <property type="entry name" value="TonB-dependent receptor, plug domain"/>
    <property type="match status" value="1"/>
</dbReference>
<evidence type="ECO:0000313" key="5">
    <source>
        <dbReference type="Proteomes" id="UP000199438"/>
    </source>
</evidence>
<dbReference type="InterPro" id="IPR037066">
    <property type="entry name" value="Plug_dom_sf"/>
</dbReference>
<reference evidence="5" key="1">
    <citation type="submission" date="2016-10" db="EMBL/GenBank/DDBJ databases">
        <authorList>
            <person name="Varghese N."/>
            <person name="Submissions S."/>
        </authorList>
    </citation>
    <scope>NUCLEOTIDE SEQUENCE [LARGE SCALE GENOMIC DNA]</scope>
    <source>
        <strain evidence="5">DSM 24499</strain>
    </source>
</reference>
<dbReference type="Gene3D" id="2.60.40.1120">
    <property type="entry name" value="Carboxypeptidase-like, regulatory domain"/>
    <property type="match status" value="1"/>
</dbReference>
<dbReference type="PROSITE" id="PS52016">
    <property type="entry name" value="TONB_DEPENDENT_REC_3"/>
    <property type="match status" value="1"/>
</dbReference>
<organism evidence="4 5">
    <name type="scientific">Zunongwangia mangrovi</name>
    <dbReference type="NCBI Taxonomy" id="1334022"/>
    <lineage>
        <taxon>Bacteria</taxon>
        <taxon>Pseudomonadati</taxon>
        <taxon>Bacteroidota</taxon>
        <taxon>Flavobacteriia</taxon>
        <taxon>Flavobacteriales</taxon>
        <taxon>Flavobacteriaceae</taxon>
        <taxon>Zunongwangia</taxon>
    </lineage>
</organism>
<proteinExistence type="inferred from homology"/>
<keyword evidence="1" id="KW-0998">Cell outer membrane</keyword>
<dbReference type="Proteomes" id="UP000199438">
    <property type="component" value="Unassembled WGS sequence"/>
</dbReference>
<dbReference type="NCBIfam" id="TIGR04056">
    <property type="entry name" value="OMP_RagA_SusC"/>
    <property type="match status" value="1"/>
</dbReference>
<dbReference type="InterPro" id="IPR023997">
    <property type="entry name" value="TonB-dep_OMP_SusC/RagA_CS"/>
</dbReference>
<evidence type="ECO:0000259" key="3">
    <source>
        <dbReference type="Pfam" id="PF07715"/>
    </source>
</evidence>
<feature type="signal peptide" evidence="2">
    <location>
        <begin position="1"/>
        <end position="29"/>
    </location>
</feature>
<dbReference type="SUPFAM" id="SSF49464">
    <property type="entry name" value="Carboxypeptidase regulatory domain-like"/>
    <property type="match status" value="1"/>
</dbReference>
<comment type="similarity">
    <text evidence="1">Belongs to the TonB-dependent receptor family.</text>
</comment>
<dbReference type="InterPro" id="IPR012910">
    <property type="entry name" value="Plug_dom"/>
</dbReference>
<dbReference type="Pfam" id="PF07715">
    <property type="entry name" value="Plug"/>
    <property type="match status" value="1"/>
</dbReference>
<dbReference type="SUPFAM" id="SSF56935">
    <property type="entry name" value="Porins"/>
    <property type="match status" value="1"/>
</dbReference>
<keyword evidence="1" id="KW-0472">Membrane</keyword>
<evidence type="ECO:0000256" key="1">
    <source>
        <dbReference type="PROSITE-ProRule" id="PRU01360"/>
    </source>
</evidence>
<comment type="subcellular location">
    <subcellularLocation>
        <location evidence="1">Cell outer membrane</location>
        <topology evidence="1">Multi-pass membrane protein</topology>
    </subcellularLocation>
</comment>
<dbReference type="InterPro" id="IPR023996">
    <property type="entry name" value="TonB-dep_OMP_SusC/RagA"/>
</dbReference>